<dbReference type="GO" id="GO:0001965">
    <property type="term" value="F:G-protein alpha-subunit binding"/>
    <property type="evidence" value="ECO:0007669"/>
    <property type="project" value="InterPro"/>
</dbReference>
<protein>
    <submittedName>
        <fullName evidence="1">RGS22 isoform 13</fullName>
    </submittedName>
</protein>
<dbReference type="PANTHER" id="PTHR46583:SF1">
    <property type="entry name" value="REGULATOR OF G-PROTEIN SIGNALING 22"/>
    <property type="match status" value="1"/>
</dbReference>
<dbReference type="EMBL" id="NDHI03003459">
    <property type="protein sequence ID" value="PNJ43949.1"/>
    <property type="molecule type" value="Genomic_DNA"/>
</dbReference>
<sequence length="136" mass="15619">MILMSPQPCGTEDSLATDDFLVDYFNEFLSLPCLSREEGIKWIKKERLPAFLESDCYFEYRLAKLVSQVRWSKSGMNFTVGSNFSPWIVKKPPSLPPPATEEDNLVIMKKFYVSLGEASYTQTKDWFALAKQSQQT</sequence>
<dbReference type="GO" id="GO:0005737">
    <property type="term" value="C:cytoplasm"/>
    <property type="evidence" value="ECO:0007669"/>
    <property type="project" value="TreeGrafter"/>
</dbReference>
<dbReference type="InterPro" id="IPR042651">
    <property type="entry name" value="Rgs22"/>
</dbReference>
<name>A0A2J8UFB3_PONAB</name>
<proteinExistence type="predicted"/>
<accession>A0A2J8UFB3</accession>
<reference evidence="1" key="1">
    <citation type="submission" date="2017-12" db="EMBL/GenBank/DDBJ databases">
        <title>High-resolution comparative analysis of great ape genomes.</title>
        <authorList>
            <person name="Pollen A."/>
            <person name="Hastie A."/>
            <person name="Hormozdiari F."/>
            <person name="Dougherty M."/>
            <person name="Liu R."/>
            <person name="Chaisson M."/>
            <person name="Hoppe E."/>
            <person name="Hill C."/>
            <person name="Pang A."/>
            <person name="Hillier L."/>
            <person name="Baker C."/>
            <person name="Armstrong J."/>
            <person name="Shendure J."/>
            <person name="Paten B."/>
            <person name="Wilson R."/>
            <person name="Chao H."/>
            <person name="Schneider V."/>
            <person name="Ventura M."/>
            <person name="Kronenberg Z."/>
            <person name="Murali S."/>
            <person name="Gordon D."/>
            <person name="Cantsilieris S."/>
            <person name="Munson K."/>
            <person name="Nelson B."/>
            <person name="Raja A."/>
            <person name="Underwood J."/>
            <person name="Diekhans M."/>
            <person name="Fiddes I."/>
            <person name="Haussler D."/>
            <person name="Eichler E."/>
        </authorList>
    </citation>
    <scope>NUCLEOTIDE SEQUENCE [LARGE SCALE GENOMIC DNA]</scope>
    <source>
        <strain evidence="1">Susie</strain>
    </source>
</reference>
<evidence type="ECO:0000313" key="1">
    <source>
        <dbReference type="EMBL" id="PNJ43949.1"/>
    </source>
</evidence>
<dbReference type="GO" id="GO:0009966">
    <property type="term" value="P:regulation of signal transduction"/>
    <property type="evidence" value="ECO:0007669"/>
    <property type="project" value="InterPro"/>
</dbReference>
<feature type="non-terminal residue" evidence="1">
    <location>
        <position position="136"/>
    </location>
</feature>
<organism evidence="1">
    <name type="scientific">Pongo abelii</name>
    <name type="common">Sumatran orangutan</name>
    <name type="synonym">Pongo pygmaeus abelii</name>
    <dbReference type="NCBI Taxonomy" id="9601"/>
    <lineage>
        <taxon>Eukaryota</taxon>
        <taxon>Metazoa</taxon>
        <taxon>Chordata</taxon>
        <taxon>Craniata</taxon>
        <taxon>Vertebrata</taxon>
        <taxon>Euteleostomi</taxon>
        <taxon>Mammalia</taxon>
        <taxon>Eutheria</taxon>
        <taxon>Euarchontoglires</taxon>
        <taxon>Primates</taxon>
        <taxon>Haplorrhini</taxon>
        <taxon>Catarrhini</taxon>
        <taxon>Hominidae</taxon>
        <taxon>Pongo</taxon>
    </lineage>
</organism>
<dbReference type="AlphaFoldDB" id="A0A2J8UFB3"/>
<gene>
    <name evidence="1" type="ORF">CR201_G0028194</name>
</gene>
<dbReference type="GO" id="GO:0005634">
    <property type="term" value="C:nucleus"/>
    <property type="evidence" value="ECO:0007669"/>
    <property type="project" value="TreeGrafter"/>
</dbReference>
<dbReference type="PANTHER" id="PTHR46583">
    <property type="entry name" value="REGULATOR OF G-PROTEIN SIGNALING 22"/>
    <property type="match status" value="1"/>
</dbReference>
<comment type="caution">
    <text evidence="1">The sequence shown here is derived from an EMBL/GenBank/DDBJ whole genome shotgun (WGS) entry which is preliminary data.</text>
</comment>